<gene>
    <name evidence="1" type="ORF">HLB44_02235</name>
</gene>
<organism evidence="1 2">
    <name type="scientific">Pseudaquabacterium terrae</name>
    <dbReference type="NCBI Taxonomy" id="2732868"/>
    <lineage>
        <taxon>Bacteria</taxon>
        <taxon>Pseudomonadati</taxon>
        <taxon>Pseudomonadota</taxon>
        <taxon>Betaproteobacteria</taxon>
        <taxon>Burkholderiales</taxon>
        <taxon>Sphaerotilaceae</taxon>
        <taxon>Pseudaquabacterium</taxon>
    </lineage>
</organism>
<evidence type="ECO:0000313" key="1">
    <source>
        <dbReference type="EMBL" id="NRF65797.1"/>
    </source>
</evidence>
<reference evidence="1 2" key="1">
    <citation type="submission" date="2020-05" db="EMBL/GenBank/DDBJ databases">
        <title>Aquincola sp. isolate from soil.</title>
        <authorList>
            <person name="Han J."/>
            <person name="Kim D.-U."/>
        </authorList>
    </citation>
    <scope>NUCLEOTIDE SEQUENCE [LARGE SCALE GENOMIC DNA]</scope>
    <source>
        <strain evidence="1 2">S2</strain>
    </source>
</reference>
<protein>
    <submittedName>
        <fullName evidence="1">Uncharacterized protein</fullName>
    </submittedName>
</protein>
<dbReference type="RefSeq" id="WP_173120155.1">
    <property type="nucleotide sequence ID" value="NZ_JABRWJ010000001.1"/>
</dbReference>
<accession>A0ABX2EAN8</accession>
<name>A0ABX2EAN8_9BURK</name>
<keyword evidence="2" id="KW-1185">Reference proteome</keyword>
<comment type="caution">
    <text evidence="1">The sequence shown here is derived from an EMBL/GenBank/DDBJ whole genome shotgun (WGS) entry which is preliminary data.</text>
</comment>
<proteinExistence type="predicted"/>
<dbReference type="Proteomes" id="UP000737171">
    <property type="component" value="Unassembled WGS sequence"/>
</dbReference>
<dbReference type="EMBL" id="JABRWJ010000001">
    <property type="protein sequence ID" value="NRF65797.1"/>
    <property type="molecule type" value="Genomic_DNA"/>
</dbReference>
<sequence>MSNRGLWLEGGTTFPDRTSRVLAVCFAAAWVLLIAARNWQPPVTSRLGCSTDPWDFLRIGETVEPSSLAFLVEAHCANAKYSSDGWIELSYGGGRVDVELRRLDIAGATYFQVVSIGGVTS</sequence>
<evidence type="ECO:0000313" key="2">
    <source>
        <dbReference type="Proteomes" id="UP000737171"/>
    </source>
</evidence>